<dbReference type="InterPro" id="IPR005528">
    <property type="entry name" value="ChpA-H"/>
</dbReference>
<comment type="caution">
    <text evidence="8">The sequence shown here is derived from an EMBL/GenBank/DDBJ whole genome shotgun (WGS) entry which is preliminary data.</text>
</comment>
<sequence length="408" mass="37553">MNITLSRALYGTLFVGALSLLGTTAAHAADTSGDNGTLSGSQVVADVSTPVQATGNAISAVGDSSTAPSPASASAVAAAAPASAPAPAPATTSGSDGTASGTQVVAPVAAPVSVSGNAISVLGDSSSTGSTAPASASAPAATLAPATTTGNNSLLGGTQGLISVDVPIALTGDAVSAAGDSSSTATTAGTTTDAAAPASASGPVTSGADGTGSGTQVVPVVAVPVTVTGNAISVVGDSGSANGSSGPVGSGSGSGSGSGANPASGPVTSGSDGTGSGTQVAPVVAVPVTVTGNSLSVIGDPTATPTASDVPTLPNTRAIRILATPVTVVDPPDSNVPTDTTVAFGASGTAAAAVQSGHLSSPAALSVTALATTGTAGIEFGGVAGLLLLLTGAALMFTRRMSPRRTDV</sequence>
<keyword evidence="5" id="KW-1133">Transmembrane helix</keyword>
<name>A0ABY2IHJ1_9MICO</name>
<dbReference type="RefSeq" id="WP_134531646.1">
    <property type="nucleotide sequence ID" value="NZ_SOFG01000001.1"/>
</dbReference>
<gene>
    <name evidence="8" type="ORF">E3O44_00060</name>
</gene>
<evidence type="ECO:0000256" key="3">
    <source>
        <dbReference type="ARBA" id="ARBA00023087"/>
    </source>
</evidence>
<feature type="transmembrane region" description="Helical" evidence="5">
    <location>
        <begin position="380"/>
        <end position="398"/>
    </location>
</feature>
<organism evidence="8 9">
    <name type="scientific">Cryobacterium algoricola</name>
    <dbReference type="NCBI Taxonomy" id="1259183"/>
    <lineage>
        <taxon>Bacteria</taxon>
        <taxon>Bacillati</taxon>
        <taxon>Actinomycetota</taxon>
        <taxon>Actinomycetes</taxon>
        <taxon>Micrococcales</taxon>
        <taxon>Microbacteriaceae</taxon>
        <taxon>Cryobacterium</taxon>
    </lineage>
</organism>
<feature type="region of interest" description="Disordered" evidence="4">
    <location>
        <begin position="236"/>
        <end position="279"/>
    </location>
</feature>
<proteinExistence type="predicted"/>
<evidence type="ECO:0000256" key="4">
    <source>
        <dbReference type="SAM" id="MobiDB-lite"/>
    </source>
</evidence>
<feature type="region of interest" description="Disordered" evidence="4">
    <location>
        <begin position="176"/>
        <end position="214"/>
    </location>
</feature>
<feature type="compositionally biased region" description="Low complexity" evidence="4">
    <location>
        <begin position="176"/>
        <end position="208"/>
    </location>
</feature>
<dbReference type="Pfam" id="PF03777">
    <property type="entry name" value="ChpA-C"/>
    <property type="match status" value="1"/>
</dbReference>
<evidence type="ECO:0000256" key="1">
    <source>
        <dbReference type="ARBA" id="ARBA00022512"/>
    </source>
</evidence>
<feature type="compositionally biased region" description="Low complexity" evidence="4">
    <location>
        <begin position="259"/>
        <end position="279"/>
    </location>
</feature>
<feature type="compositionally biased region" description="Gly residues" evidence="4">
    <location>
        <begin position="246"/>
        <end position="258"/>
    </location>
</feature>
<dbReference type="PROSITE" id="PS51884">
    <property type="entry name" value="CHAPLIN"/>
    <property type="match status" value="1"/>
</dbReference>
<feature type="signal peptide" evidence="6">
    <location>
        <begin position="1"/>
        <end position="28"/>
    </location>
</feature>
<protein>
    <submittedName>
        <fullName evidence="8">DUF320 domain-containing protein</fullName>
    </submittedName>
</protein>
<evidence type="ECO:0000259" key="7">
    <source>
        <dbReference type="PROSITE" id="PS51884"/>
    </source>
</evidence>
<evidence type="ECO:0000313" key="9">
    <source>
        <dbReference type="Proteomes" id="UP000297608"/>
    </source>
</evidence>
<evidence type="ECO:0000256" key="5">
    <source>
        <dbReference type="SAM" id="Phobius"/>
    </source>
</evidence>
<keyword evidence="5" id="KW-0812">Transmembrane</keyword>
<accession>A0ABY2IHJ1</accession>
<evidence type="ECO:0000256" key="6">
    <source>
        <dbReference type="SAM" id="SignalP"/>
    </source>
</evidence>
<dbReference type="EMBL" id="SOFG01000001">
    <property type="protein sequence ID" value="TFB91295.1"/>
    <property type="molecule type" value="Genomic_DNA"/>
</dbReference>
<feature type="chain" id="PRO_5046603347" evidence="6">
    <location>
        <begin position="29"/>
        <end position="408"/>
    </location>
</feature>
<dbReference type="Proteomes" id="UP000297608">
    <property type="component" value="Unassembled WGS sequence"/>
</dbReference>
<evidence type="ECO:0000256" key="2">
    <source>
        <dbReference type="ARBA" id="ARBA00022889"/>
    </source>
</evidence>
<keyword evidence="5" id="KW-0472">Membrane</keyword>
<keyword evidence="6" id="KW-0732">Signal</keyword>
<keyword evidence="2" id="KW-0130">Cell adhesion</keyword>
<evidence type="ECO:0000313" key="8">
    <source>
        <dbReference type="EMBL" id="TFB91295.1"/>
    </source>
</evidence>
<keyword evidence="1" id="KW-0134">Cell wall</keyword>
<reference evidence="8 9" key="1">
    <citation type="submission" date="2019-03" db="EMBL/GenBank/DDBJ databases">
        <title>Genomics of glacier-inhabiting Cryobacterium strains.</title>
        <authorList>
            <person name="Liu Q."/>
            <person name="Xin Y.-H."/>
        </authorList>
    </citation>
    <scope>NUCLEOTIDE SEQUENCE [LARGE SCALE GENOMIC DNA]</scope>
    <source>
        <strain evidence="8 9">MDB2-B</strain>
    </source>
</reference>
<keyword evidence="3" id="KW-0034">Amyloid</keyword>
<feature type="domain" description="Chaplin" evidence="7">
    <location>
        <begin position="95"/>
        <end position="135"/>
    </location>
</feature>
<keyword evidence="1" id="KW-0964">Secreted</keyword>
<keyword evidence="9" id="KW-1185">Reference proteome</keyword>